<accession>A0A1I1W4U1</accession>
<dbReference type="EMBL" id="FOMQ01000008">
    <property type="protein sequence ID" value="SFD90134.1"/>
    <property type="molecule type" value="Genomic_DNA"/>
</dbReference>
<dbReference type="OrthoDB" id="8812039at2"/>
<keyword evidence="3" id="KW-1185">Reference proteome</keyword>
<dbReference type="RefSeq" id="WP_139225720.1">
    <property type="nucleotide sequence ID" value="NZ_FOMQ01000008.1"/>
</dbReference>
<keyword evidence="1" id="KW-0732">Signal</keyword>
<dbReference type="Proteomes" id="UP000199517">
    <property type="component" value="Unassembled WGS sequence"/>
</dbReference>
<evidence type="ECO:0000313" key="3">
    <source>
        <dbReference type="Proteomes" id="UP000199517"/>
    </source>
</evidence>
<protein>
    <submittedName>
        <fullName evidence="2">Uncharacterized protein</fullName>
    </submittedName>
</protein>
<feature type="signal peptide" evidence="1">
    <location>
        <begin position="1"/>
        <end position="25"/>
    </location>
</feature>
<reference evidence="3" key="1">
    <citation type="submission" date="2016-10" db="EMBL/GenBank/DDBJ databases">
        <authorList>
            <person name="Varghese N."/>
            <person name="Submissions S."/>
        </authorList>
    </citation>
    <scope>NUCLEOTIDE SEQUENCE [LARGE SCALE GENOMIC DNA]</scope>
    <source>
        <strain evidence="3">DSM 7481</strain>
    </source>
</reference>
<feature type="chain" id="PRO_5011612174" evidence="1">
    <location>
        <begin position="26"/>
        <end position="182"/>
    </location>
</feature>
<evidence type="ECO:0000256" key="1">
    <source>
        <dbReference type="SAM" id="SignalP"/>
    </source>
</evidence>
<organism evidence="2 3">
    <name type="scientific">Paracidovorax konjaci</name>
    <dbReference type="NCBI Taxonomy" id="32040"/>
    <lineage>
        <taxon>Bacteria</taxon>
        <taxon>Pseudomonadati</taxon>
        <taxon>Pseudomonadota</taxon>
        <taxon>Betaproteobacteria</taxon>
        <taxon>Burkholderiales</taxon>
        <taxon>Comamonadaceae</taxon>
        <taxon>Paracidovorax</taxon>
    </lineage>
</organism>
<name>A0A1I1W4U1_9BURK</name>
<evidence type="ECO:0000313" key="2">
    <source>
        <dbReference type="EMBL" id="SFD90134.1"/>
    </source>
</evidence>
<dbReference type="STRING" id="32040.SAMN04489710_108120"/>
<gene>
    <name evidence="2" type="ORF">SAMN04489710_108120</name>
</gene>
<proteinExistence type="predicted"/>
<dbReference type="AlphaFoldDB" id="A0A1I1W4U1"/>
<sequence length="182" mass="19371">MGVISRTGCACLVAVSALAIGFAAAAGTAVAPADQAVSVAARTPYPAIDPAFSRPDPWRVPSQGTLRTYLVELESFQQANTFCFVQQRTDSQLPDDKGASVLWMIWHEGASIQKVNVVPRGGRYRSTLDPVTRGHALAYATGRIHLETDVVPNDEDVGSSTFLVGRLGSIGCWPSASAWAPR</sequence>